<organism evidence="4 5">
    <name type="scientific">Chlamydomonas eustigma</name>
    <dbReference type="NCBI Taxonomy" id="1157962"/>
    <lineage>
        <taxon>Eukaryota</taxon>
        <taxon>Viridiplantae</taxon>
        <taxon>Chlorophyta</taxon>
        <taxon>core chlorophytes</taxon>
        <taxon>Chlorophyceae</taxon>
        <taxon>CS clade</taxon>
        <taxon>Chlamydomonadales</taxon>
        <taxon>Chlamydomonadaceae</taxon>
        <taxon>Chlamydomonas</taxon>
    </lineage>
</organism>
<keyword evidence="5" id="KW-1185">Reference proteome</keyword>
<dbReference type="InterPro" id="IPR011990">
    <property type="entry name" value="TPR-like_helical_dom_sf"/>
</dbReference>
<dbReference type="Gene3D" id="1.25.40.10">
    <property type="entry name" value="Tetratricopeptide repeat domain"/>
    <property type="match status" value="3"/>
</dbReference>
<dbReference type="InterPro" id="IPR050498">
    <property type="entry name" value="Ycf3"/>
</dbReference>
<gene>
    <name evidence="4" type="ORF">CEUSTIGMA_g9487.t1</name>
</gene>
<name>A0A250XGM5_9CHLO</name>
<dbReference type="EMBL" id="BEGY01000074">
    <property type="protein sequence ID" value="GAX82059.1"/>
    <property type="molecule type" value="Genomic_DNA"/>
</dbReference>
<protein>
    <submittedName>
        <fullName evidence="4">Uncharacterized protein</fullName>
    </submittedName>
</protein>
<dbReference type="SMART" id="SM00028">
    <property type="entry name" value="TPR"/>
    <property type="match status" value="3"/>
</dbReference>
<dbReference type="OrthoDB" id="1926212at2759"/>
<dbReference type="PANTHER" id="PTHR44858:SF20">
    <property type="entry name" value="SHSP DOMAIN-CONTAINING PROTEIN"/>
    <property type="match status" value="1"/>
</dbReference>
<evidence type="ECO:0000256" key="1">
    <source>
        <dbReference type="ARBA" id="ARBA00022737"/>
    </source>
</evidence>
<comment type="caution">
    <text evidence="4">The sequence shown here is derived from an EMBL/GenBank/DDBJ whole genome shotgun (WGS) entry which is preliminary data.</text>
</comment>
<proteinExistence type="predicted"/>
<dbReference type="PROSITE" id="PS50005">
    <property type="entry name" value="TPR"/>
    <property type="match status" value="1"/>
</dbReference>
<evidence type="ECO:0000313" key="4">
    <source>
        <dbReference type="EMBL" id="GAX82059.1"/>
    </source>
</evidence>
<sequence length="327" mass="36754">MLQKFRTITPFSSSKAYSARRPNVRVAGVKRRHALANITTLTGVAIFLTTPLSSFADSEASRRLEDAAFEAYAGQDFKETVRLLSNLINFEPTPSPRWLEMRAQVLVDQKDFEAAIKDYDAAIEYAPASELVILARLWAGRSLAYEGISEWDAALQGYDKALALAEEAGVGPDPYIYNSRGNCLNSLERWEDARESYLISSEIFQTAKGFRGRNGNTTSRLDGAIFSASNAALMLAQMGDLSKATKEMERIARRAPGSADMRAALAALYYDKGLRERAEDEWNFACDMLVVGCKKYQDRDWLSRIRRWPPVMVEKMFKFIDLKPPEV</sequence>
<dbReference type="PANTHER" id="PTHR44858">
    <property type="entry name" value="TETRATRICOPEPTIDE REPEAT PROTEIN 6"/>
    <property type="match status" value="1"/>
</dbReference>
<evidence type="ECO:0000256" key="3">
    <source>
        <dbReference type="PROSITE-ProRule" id="PRU00339"/>
    </source>
</evidence>
<feature type="repeat" description="TPR" evidence="3">
    <location>
        <begin position="135"/>
        <end position="168"/>
    </location>
</feature>
<dbReference type="InterPro" id="IPR019734">
    <property type="entry name" value="TPR_rpt"/>
</dbReference>
<dbReference type="STRING" id="1157962.A0A250XGM5"/>
<reference evidence="4 5" key="1">
    <citation type="submission" date="2017-08" db="EMBL/GenBank/DDBJ databases">
        <title>Acidophilic green algal genome provides insights into adaptation to an acidic environment.</title>
        <authorList>
            <person name="Hirooka S."/>
            <person name="Hirose Y."/>
            <person name="Kanesaki Y."/>
            <person name="Higuchi S."/>
            <person name="Fujiwara T."/>
            <person name="Onuma R."/>
            <person name="Era A."/>
            <person name="Ohbayashi R."/>
            <person name="Uzuka A."/>
            <person name="Nozaki H."/>
            <person name="Yoshikawa H."/>
            <person name="Miyagishima S.Y."/>
        </authorList>
    </citation>
    <scope>NUCLEOTIDE SEQUENCE [LARGE SCALE GENOMIC DNA]</scope>
    <source>
        <strain evidence="4 5">NIES-2499</strain>
    </source>
</reference>
<evidence type="ECO:0000313" key="5">
    <source>
        <dbReference type="Proteomes" id="UP000232323"/>
    </source>
</evidence>
<dbReference type="AlphaFoldDB" id="A0A250XGM5"/>
<dbReference type="Proteomes" id="UP000232323">
    <property type="component" value="Unassembled WGS sequence"/>
</dbReference>
<keyword evidence="1" id="KW-0677">Repeat</keyword>
<accession>A0A250XGM5</accession>
<evidence type="ECO:0000256" key="2">
    <source>
        <dbReference type="ARBA" id="ARBA00022803"/>
    </source>
</evidence>
<keyword evidence="2 3" id="KW-0802">TPR repeat</keyword>
<dbReference type="SUPFAM" id="SSF48452">
    <property type="entry name" value="TPR-like"/>
    <property type="match status" value="1"/>
</dbReference>